<evidence type="ECO:0000313" key="7">
    <source>
        <dbReference type="EMBL" id="OEJ91420.1"/>
    </source>
</evidence>
<keyword evidence="3" id="KW-0862">Zinc</keyword>
<evidence type="ECO:0000256" key="4">
    <source>
        <dbReference type="PROSITE-ProRule" id="PRU00042"/>
    </source>
</evidence>
<dbReference type="SUPFAM" id="SSF57667">
    <property type="entry name" value="beta-beta-alpha zinc fingers"/>
    <property type="match status" value="1"/>
</dbReference>
<reference evidence="8" key="1">
    <citation type="journal article" date="2016" name="Genome Announc.">
        <title>Genome sequences of three species of Hanseniaspora isolated from spontaneous wine fermentations.</title>
        <authorList>
            <person name="Sternes P.R."/>
            <person name="Lee D."/>
            <person name="Kutyna D.R."/>
            <person name="Borneman A.R."/>
        </authorList>
    </citation>
    <scope>NUCLEOTIDE SEQUENCE [LARGE SCALE GENOMIC DNA]</scope>
    <source>
        <strain evidence="8">AWRI3578</strain>
    </source>
</reference>
<dbReference type="PROSITE" id="PS50157">
    <property type="entry name" value="ZINC_FINGER_C2H2_2"/>
    <property type="match status" value="1"/>
</dbReference>
<evidence type="ECO:0000256" key="1">
    <source>
        <dbReference type="ARBA" id="ARBA00022723"/>
    </source>
</evidence>
<dbReference type="GO" id="GO:0000978">
    <property type="term" value="F:RNA polymerase II cis-regulatory region sequence-specific DNA binding"/>
    <property type="evidence" value="ECO:0007669"/>
    <property type="project" value="TreeGrafter"/>
</dbReference>
<dbReference type="PROSITE" id="PS00028">
    <property type="entry name" value="ZINC_FINGER_C2H2_1"/>
    <property type="match status" value="1"/>
</dbReference>
<proteinExistence type="predicted"/>
<keyword evidence="1" id="KW-0479">Metal-binding</keyword>
<evidence type="ECO:0000256" key="2">
    <source>
        <dbReference type="ARBA" id="ARBA00022771"/>
    </source>
</evidence>
<organism evidence="7 8">
    <name type="scientific">Hanseniaspora opuntiae</name>
    <dbReference type="NCBI Taxonomy" id="211096"/>
    <lineage>
        <taxon>Eukaryota</taxon>
        <taxon>Fungi</taxon>
        <taxon>Dikarya</taxon>
        <taxon>Ascomycota</taxon>
        <taxon>Saccharomycotina</taxon>
        <taxon>Saccharomycetes</taxon>
        <taxon>Saccharomycodales</taxon>
        <taxon>Saccharomycodaceae</taxon>
        <taxon>Hanseniaspora</taxon>
    </lineage>
</organism>
<dbReference type="EMBL" id="LPNL01000002">
    <property type="protein sequence ID" value="OEJ91420.1"/>
    <property type="molecule type" value="Genomic_DNA"/>
</dbReference>
<dbReference type="PANTHER" id="PTHR23235">
    <property type="entry name" value="KRUEPPEL-LIKE TRANSCRIPTION FACTOR"/>
    <property type="match status" value="1"/>
</dbReference>
<dbReference type="GO" id="GO:0000981">
    <property type="term" value="F:DNA-binding transcription factor activity, RNA polymerase II-specific"/>
    <property type="evidence" value="ECO:0007669"/>
    <property type="project" value="TreeGrafter"/>
</dbReference>
<dbReference type="AlphaFoldDB" id="A0A1E5RWQ4"/>
<evidence type="ECO:0000256" key="3">
    <source>
        <dbReference type="ARBA" id="ARBA00022833"/>
    </source>
</evidence>
<keyword evidence="2 4" id="KW-0863">Zinc-finger</keyword>
<accession>A0A1E5RWQ4</accession>
<feature type="region of interest" description="Disordered" evidence="5">
    <location>
        <begin position="65"/>
        <end position="85"/>
    </location>
</feature>
<dbReference type="InterPro" id="IPR036236">
    <property type="entry name" value="Znf_C2H2_sf"/>
</dbReference>
<sequence>MNNQYNTVGSSIRNIDVNKPNTLKSIDHDSPLGRGSVLPNKVILPPITHQMTNQHVIQPHANPYRYHQSASSSEPSLWNKQRPLDSKSTLGSYATSMDDSFAAARLVVNFSNMQQGYSMNLPPVGNIITKKTGTDEKPVKELKAETHVQKIKKTKKVKTKERCMVCFEMFSNLKTHSALHMDVEKRPFKCLFCSRGFARNNDLQRHQRKHLLEKNLEGNNVINKKINSKNVCATELGFKCPFYENKEDLQMFASESMDEEDYVPKRCHSTGIFTRCDTFKNHLKALHFRYPKGTVRKNRNNACGYCKHCSMYFENCKEWADEHVLKGKCNNNRPFKNYMLVKTIPIESVKKNENVVVVESPGQDRVPTSASVLDLNNL</sequence>
<feature type="domain" description="C2H2-type" evidence="6">
    <location>
        <begin position="188"/>
        <end position="215"/>
    </location>
</feature>
<dbReference type="OrthoDB" id="654211at2759"/>
<gene>
    <name evidence="7" type="ORF">AWRI3578_g554</name>
</gene>
<dbReference type="Proteomes" id="UP000095605">
    <property type="component" value="Unassembled WGS sequence"/>
</dbReference>
<evidence type="ECO:0000256" key="5">
    <source>
        <dbReference type="SAM" id="MobiDB-lite"/>
    </source>
</evidence>
<dbReference type="Gene3D" id="3.30.160.60">
    <property type="entry name" value="Classic Zinc Finger"/>
    <property type="match status" value="1"/>
</dbReference>
<feature type="compositionally biased region" description="Polar residues" evidence="5">
    <location>
        <begin position="68"/>
        <end position="79"/>
    </location>
</feature>
<name>A0A1E5RWQ4_9ASCO</name>
<dbReference type="GO" id="GO:0008270">
    <property type="term" value="F:zinc ion binding"/>
    <property type="evidence" value="ECO:0007669"/>
    <property type="project" value="UniProtKB-KW"/>
</dbReference>
<protein>
    <submittedName>
        <fullName evidence="7">Zinc finger protein STP3</fullName>
    </submittedName>
</protein>
<evidence type="ECO:0000259" key="6">
    <source>
        <dbReference type="PROSITE" id="PS50157"/>
    </source>
</evidence>
<dbReference type="PANTHER" id="PTHR23235:SF148">
    <property type="entry name" value="ZINC FINGER AND SCAN DOMAIN-CONTAINING PROTEIN 5B-LIKE"/>
    <property type="match status" value="1"/>
</dbReference>
<evidence type="ECO:0000313" key="8">
    <source>
        <dbReference type="Proteomes" id="UP000095605"/>
    </source>
</evidence>
<dbReference type="InterPro" id="IPR013087">
    <property type="entry name" value="Znf_C2H2_type"/>
</dbReference>
<comment type="caution">
    <text evidence="7">The sequence shown here is derived from an EMBL/GenBank/DDBJ whole genome shotgun (WGS) entry which is preliminary data.</text>
</comment>
<dbReference type="SMART" id="SM00355">
    <property type="entry name" value="ZnF_C2H2"/>
    <property type="match status" value="2"/>
</dbReference>
<keyword evidence="8" id="KW-1185">Reference proteome</keyword>